<protein>
    <submittedName>
        <fullName evidence="1">Uncharacterized protein</fullName>
    </submittedName>
</protein>
<name>A0A816HUT7_ADIRI</name>
<dbReference type="AlphaFoldDB" id="A0A816HUT7"/>
<reference evidence="1" key="1">
    <citation type="submission" date="2021-02" db="EMBL/GenBank/DDBJ databases">
        <authorList>
            <person name="Nowell W R."/>
        </authorList>
    </citation>
    <scope>NUCLEOTIDE SEQUENCE</scope>
</reference>
<organism evidence="1 2">
    <name type="scientific">Adineta ricciae</name>
    <name type="common">Rotifer</name>
    <dbReference type="NCBI Taxonomy" id="249248"/>
    <lineage>
        <taxon>Eukaryota</taxon>
        <taxon>Metazoa</taxon>
        <taxon>Spiralia</taxon>
        <taxon>Gnathifera</taxon>
        <taxon>Rotifera</taxon>
        <taxon>Eurotatoria</taxon>
        <taxon>Bdelloidea</taxon>
        <taxon>Adinetida</taxon>
        <taxon>Adinetidae</taxon>
        <taxon>Adineta</taxon>
    </lineage>
</organism>
<proteinExistence type="predicted"/>
<sequence>YIPRFAERAVLLNLNFEL</sequence>
<dbReference type="Proteomes" id="UP000663828">
    <property type="component" value="Unassembled WGS sequence"/>
</dbReference>
<feature type="non-terminal residue" evidence="1">
    <location>
        <position position="1"/>
    </location>
</feature>
<dbReference type="EMBL" id="CAJNOR010022070">
    <property type="protein sequence ID" value="CAF1691770.1"/>
    <property type="molecule type" value="Genomic_DNA"/>
</dbReference>
<evidence type="ECO:0000313" key="1">
    <source>
        <dbReference type="EMBL" id="CAF1691770.1"/>
    </source>
</evidence>
<evidence type="ECO:0000313" key="2">
    <source>
        <dbReference type="Proteomes" id="UP000663828"/>
    </source>
</evidence>
<comment type="caution">
    <text evidence="1">The sequence shown here is derived from an EMBL/GenBank/DDBJ whole genome shotgun (WGS) entry which is preliminary data.</text>
</comment>
<accession>A0A816HUT7</accession>
<keyword evidence="2" id="KW-1185">Reference proteome</keyword>
<gene>
    <name evidence="1" type="ORF">XAT740_LOCUS64345</name>
</gene>